<evidence type="ECO:0008006" key="3">
    <source>
        <dbReference type="Google" id="ProtNLM"/>
    </source>
</evidence>
<dbReference type="EMBL" id="JBDKWZ010000003">
    <property type="protein sequence ID" value="MEN7547558.1"/>
    <property type="molecule type" value="Genomic_DNA"/>
</dbReference>
<evidence type="ECO:0000313" key="2">
    <source>
        <dbReference type="Proteomes" id="UP001403385"/>
    </source>
</evidence>
<accession>A0AAW9S568</accession>
<dbReference type="Proteomes" id="UP001403385">
    <property type="component" value="Unassembled WGS sequence"/>
</dbReference>
<keyword evidence="2" id="KW-1185">Reference proteome</keyword>
<organism evidence="1 2">
    <name type="scientific">Rapidithrix thailandica</name>
    <dbReference type="NCBI Taxonomy" id="413964"/>
    <lineage>
        <taxon>Bacteria</taxon>
        <taxon>Pseudomonadati</taxon>
        <taxon>Bacteroidota</taxon>
        <taxon>Cytophagia</taxon>
        <taxon>Cytophagales</taxon>
        <taxon>Flammeovirgaceae</taxon>
        <taxon>Rapidithrix</taxon>
    </lineage>
</organism>
<reference evidence="1 2" key="1">
    <citation type="submission" date="2024-04" db="EMBL/GenBank/DDBJ databases">
        <title>Novel genus in family Flammeovirgaceae.</title>
        <authorList>
            <person name="Nguyen T.H."/>
            <person name="Vuong T.Q."/>
            <person name="Le H."/>
            <person name="Kim S.-G."/>
        </authorList>
    </citation>
    <scope>NUCLEOTIDE SEQUENCE [LARGE SCALE GENOMIC DNA]</scope>
    <source>
        <strain evidence="1 2">JCM 23209</strain>
    </source>
</reference>
<gene>
    <name evidence="1" type="ORF">AAG747_06555</name>
</gene>
<proteinExistence type="predicted"/>
<evidence type="ECO:0000313" key="1">
    <source>
        <dbReference type="EMBL" id="MEN7547558.1"/>
    </source>
</evidence>
<dbReference type="AlphaFoldDB" id="A0AAW9S568"/>
<sequence length="236" mass="26581">MKKIIYVIISLISLISCQPDSQKSEGERKELVTAKKETQPNLPDEQVSGTAGLYKVELFHPVSEEIYDTTVTLSYLEEHLYTFAKFNYPKLTSRIEEEKTLILSKNKIQFKMDVLAFDSSSHELTYSTGGFLEKIDGKSFWGTDGNIPEKAISKMVLTIEGESKGIPKEYYRDLFEPTIDCHSSGDGTFCYTNGYLTDKNEIIVTMLNGDGAGAYIAIMIFDQKKGFKERIIGLGF</sequence>
<name>A0AAW9S568_9BACT</name>
<protein>
    <recommendedName>
        <fullName evidence="3">Lipoprotein</fullName>
    </recommendedName>
</protein>
<comment type="caution">
    <text evidence="1">The sequence shown here is derived from an EMBL/GenBank/DDBJ whole genome shotgun (WGS) entry which is preliminary data.</text>
</comment>
<dbReference type="PROSITE" id="PS51257">
    <property type="entry name" value="PROKAR_LIPOPROTEIN"/>
    <property type="match status" value="1"/>
</dbReference>
<dbReference type="RefSeq" id="WP_346820345.1">
    <property type="nucleotide sequence ID" value="NZ_JBDKWZ010000003.1"/>
</dbReference>